<gene>
    <name evidence="2" type="ORF">F2Q69_00051355</name>
</gene>
<dbReference type="EMBL" id="QGKX02001347">
    <property type="protein sequence ID" value="KAF3525227.1"/>
    <property type="molecule type" value="Genomic_DNA"/>
</dbReference>
<sequence>MIATLLRGLEIRSTVFSKLVCYLFMISSYICANFGSHKDRVLRWNPQAITTCLLCKVETETRDHLLFECSYSKEVWKGVIGNLAGNGNGYSWTQVTQVVVNGMHERIPTFLLRYCFQAVVYVLWHERNVRRVGESSQSASCLITRIDKLVRNKITSLRKKNGGRYEKAMENWFGRT</sequence>
<organism evidence="2 3">
    <name type="scientific">Brassica cretica</name>
    <name type="common">Mustard</name>
    <dbReference type="NCBI Taxonomy" id="69181"/>
    <lineage>
        <taxon>Eukaryota</taxon>
        <taxon>Viridiplantae</taxon>
        <taxon>Streptophyta</taxon>
        <taxon>Embryophyta</taxon>
        <taxon>Tracheophyta</taxon>
        <taxon>Spermatophyta</taxon>
        <taxon>Magnoliopsida</taxon>
        <taxon>eudicotyledons</taxon>
        <taxon>Gunneridae</taxon>
        <taxon>Pentapetalae</taxon>
        <taxon>rosids</taxon>
        <taxon>malvids</taxon>
        <taxon>Brassicales</taxon>
        <taxon>Brassicaceae</taxon>
        <taxon>Brassiceae</taxon>
        <taxon>Brassica</taxon>
    </lineage>
</organism>
<feature type="domain" description="Reverse transcriptase zinc-binding" evidence="1">
    <location>
        <begin position="37"/>
        <end position="76"/>
    </location>
</feature>
<accession>A0A8S9PRD2</accession>
<evidence type="ECO:0000259" key="1">
    <source>
        <dbReference type="Pfam" id="PF13966"/>
    </source>
</evidence>
<name>A0A8S9PRD2_BRACR</name>
<dbReference type="Proteomes" id="UP000712600">
    <property type="component" value="Unassembled WGS sequence"/>
</dbReference>
<protein>
    <recommendedName>
        <fullName evidence="1">Reverse transcriptase zinc-binding domain-containing protein</fullName>
    </recommendedName>
</protein>
<evidence type="ECO:0000313" key="2">
    <source>
        <dbReference type="EMBL" id="KAF3525227.1"/>
    </source>
</evidence>
<dbReference type="InterPro" id="IPR026960">
    <property type="entry name" value="RVT-Znf"/>
</dbReference>
<dbReference type="AlphaFoldDB" id="A0A8S9PRD2"/>
<proteinExistence type="predicted"/>
<comment type="caution">
    <text evidence="2">The sequence shown here is derived from an EMBL/GenBank/DDBJ whole genome shotgun (WGS) entry which is preliminary data.</text>
</comment>
<reference evidence="2" key="1">
    <citation type="submission" date="2019-12" db="EMBL/GenBank/DDBJ databases">
        <title>Genome sequencing and annotation of Brassica cretica.</title>
        <authorList>
            <person name="Studholme D.J."/>
            <person name="Sarris P."/>
        </authorList>
    </citation>
    <scope>NUCLEOTIDE SEQUENCE</scope>
    <source>
        <strain evidence="2">PFS-109/04</strain>
        <tissue evidence="2">Leaf</tissue>
    </source>
</reference>
<evidence type="ECO:0000313" key="3">
    <source>
        <dbReference type="Proteomes" id="UP000712600"/>
    </source>
</evidence>
<dbReference type="Pfam" id="PF13966">
    <property type="entry name" value="zf-RVT"/>
    <property type="match status" value="1"/>
</dbReference>